<evidence type="ECO:0000313" key="1">
    <source>
        <dbReference type="EMBL" id="CAD6192697.1"/>
    </source>
</evidence>
<protein>
    <submittedName>
        <fullName evidence="1">Uncharacterized protein</fullName>
    </submittedName>
</protein>
<reference evidence="1" key="1">
    <citation type="submission" date="2020-10" db="EMBL/GenBank/DDBJ databases">
        <authorList>
            <person name="Kikuchi T."/>
        </authorList>
    </citation>
    <scope>NUCLEOTIDE SEQUENCE</scope>
    <source>
        <strain evidence="1">NKZ352</strain>
    </source>
</reference>
<dbReference type="Proteomes" id="UP000835052">
    <property type="component" value="Unassembled WGS sequence"/>
</dbReference>
<name>A0A8S1HBM1_9PELO</name>
<dbReference type="EMBL" id="CAJGYM010000029">
    <property type="protein sequence ID" value="CAD6192697.1"/>
    <property type="molecule type" value="Genomic_DNA"/>
</dbReference>
<organism evidence="1 2">
    <name type="scientific">Caenorhabditis auriculariae</name>
    <dbReference type="NCBI Taxonomy" id="2777116"/>
    <lineage>
        <taxon>Eukaryota</taxon>
        <taxon>Metazoa</taxon>
        <taxon>Ecdysozoa</taxon>
        <taxon>Nematoda</taxon>
        <taxon>Chromadorea</taxon>
        <taxon>Rhabditida</taxon>
        <taxon>Rhabditina</taxon>
        <taxon>Rhabditomorpha</taxon>
        <taxon>Rhabditoidea</taxon>
        <taxon>Rhabditidae</taxon>
        <taxon>Peloderinae</taxon>
        <taxon>Caenorhabditis</taxon>
    </lineage>
</organism>
<keyword evidence="2" id="KW-1185">Reference proteome</keyword>
<accession>A0A8S1HBM1</accession>
<comment type="caution">
    <text evidence="1">The sequence shown here is derived from an EMBL/GenBank/DDBJ whole genome shotgun (WGS) entry which is preliminary data.</text>
</comment>
<evidence type="ECO:0000313" key="2">
    <source>
        <dbReference type="Proteomes" id="UP000835052"/>
    </source>
</evidence>
<gene>
    <name evidence="1" type="ORF">CAUJ_LOCUS8616</name>
</gene>
<sequence>MSPSLTRNRRSLSVVSKKVETVGLCALSRPCLRFFVPSQGGSSGSSFRSETLLLQSKNKEEDAKVATETPLKRQNPIVATENLSSIVVVYSLLTHRIVRGPARQPIGLPYPFLSPTRPVLRGA</sequence>
<dbReference type="AlphaFoldDB" id="A0A8S1HBM1"/>
<proteinExistence type="predicted"/>